<dbReference type="Proteomes" id="UP000064912">
    <property type="component" value="Chromosome"/>
</dbReference>
<accession>A0A0D6AYW8</accession>
<dbReference type="SUPFAM" id="SSF53790">
    <property type="entry name" value="Tetrapyrrole methylase"/>
    <property type="match status" value="1"/>
</dbReference>
<protein>
    <recommendedName>
        <fullName evidence="2">Tetrapyrrole methylase domain-containing protein</fullName>
    </recommendedName>
</protein>
<dbReference type="InterPro" id="IPR035996">
    <property type="entry name" value="4pyrrol_Methylase_sf"/>
</dbReference>
<dbReference type="GO" id="GO:0008168">
    <property type="term" value="F:methyltransferase activity"/>
    <property type="evidence" value="ECO:0007669"/>
    <property type="project" value="InterPro"/>
</dbReference>
<dbReference type="Gene3D" id="3.40.1010.10">
    <property type="entry name" value="Cobalt-precorrin-4 Transmethylase, Domain 1"/>
    <property type="match status" value="1"/>
</dbReference>
<gene>
    <name evidence="3" type="ORF">NHU_00890</name>
</gene>
<dbReference type="Pfam" id="PF00590">
    <property type="entry name" value="TP_methylase"/>
    <property type="match status" value="1"/>
</dbReference>
<feature type="region of interest" description="Disordered" evidence="1">
    <location>
        <begin position="281"/>
        <end position="303"/>
    </location>
</feature>
<dbReference type="AlphaFoldDB" id="A0A0D6AYW8"/>
<reference evidence="3 4" key="1">
    <citation type="submission" date="2015-02" db="EMBL/GenBank/DDBJ databases">
        <title>Genome sequene of Rhodovulum sulfidophilum DSM 2351.</title>
        <authorList>
            <person name="Nagao N."/>
        </authorList>
    </citation>
    <scope>NUCLEOTIDE SEQUENCE [LARGE SCALE GENOMIC DNA]</scope>
    <source>
        <strain evidence="3 4">DSM 2351</strain>
    </source>
</reference>
<dbReference type="PATRIC" id="fig|35806.4.peg.911"/>
<evidence type="ECO:0000313" key="3">
    <source>
        <dbReference type="EMBL" id="BAQ68057.1"/>
    </source>
</evidence>
<proteinExistence type="predicted"/>
<evidence type="ECO:0000256" key="1">
    <source>
        <dbReference type="SAM" id="MobiDB-lite"/>
    </source>
</evidence>
<dbReference type="CDD" id="cd19916">
    <property type="entry name" value="OphMA_like"/>
    <property type="match status" value="1"/>
</dbReference>
<dbReference type="InterPro" id="IPR000878">
    <property type="entry name" value="4pyrrol_Mease"/>
</dbReference>
<evidence type="ECO:0000259" key="2">
    <source>
        <dbReference type="Pfam" id="PF00590"/>
    </source>
</evidence>
<dbReference type="InterPro" id="IPR014777">
    <property type="entry name" value="4pyrrole_Mease_sub1"/>
</dbReference>
<sequence>MKNGSLVVVGSGIKSVGHLTVETKGWIQQSDVVLYCVADPTTEVWIKQNSKFSVDLYQFYGNDRRRLDTYIDMSDEMLKYVRQGKSVCGVFYGHPGVFVYPSHRAVRIARDEGHKAAILPAISALDCLYADCDVDPSSVGSQTVEATDLLLRSRQLLTDEHVVIWQIGCVGDLGFNFSGYDNRHLNILVDYLEKFYDADHEVVHYVGSQYPMCPAIVQRMPLKDLRTASVTGLSTLYIPPQDELKTDVEMARRLGLKVRKVTPEQAKKIKKTDMYRVARKGTHGAATTGTENEKAKSAQREGMGSRYFPSPDESGLADFISELCASPRLLAEFKRNPERTADLHASLTEAERSALLSQHSGRIRMAIKQAHFEDPRVVAVDETHRLHAALKSAAE</sequence>
<evidence type="ECO:0000313" key="4">
    <source>
        <dbReference type="Proteomes" id="UP000064912"/>
    </source>
</evidence>
<name>A0A0D6AYW8_RHOSU</name>
<organism evidence="3 4">
    <name type="scientific">Rhodovulum sulfidophilum</name>
    <name type="common">Rhodobacter sulfidophilus</name>
    <dbReference type="NCBI Taxonomy" id="35806"/>
    <lineage>
        <taxon>Bacteria</taxon>
        <taxon>Pseudomonadati</taxon>
        <taxon>Pseudomonadota</taxon>
        <taxon>Alphaproteobacteria</taxon>
        <taxon>Rhodobacterales</taxon>
        <taxon>Paracoccaceae</taxon>
        <taxon>Rhodovulum</taxon>
    </lineage>
</organism>
<dbReference type="EMBL" id="AP014800">
    <property type="protein sequence ID" value="BAQ68057.1"/>
    <property type="molecule type" value="Genomic_DNA"/>
</dbReference>
<dbReference type="KEGG" id="rsu:NHU_00890"/>
<feature type="domain" description="Tetrapyrrole methylase" evidence="2">
    <location>
        <begin position="6"/>
        <end position="148"/>
    </location>
</feature>